<dbReference type="InterPro" id="IPR004360">
    <property type="entry name" value="Glyas_Fos-R_dOase_dom"/>
</dbReference>
<dbReference type="PROSITE" id="PS51819">
    <property type="entry name" value="VOC"/>
    <property type="match status" value="1"/>
</dbReference>
<proteinExistence type="predicted"/>
<dbReference type="HOGENOM" id="CLU_148021_1_0_11"/>
<dbReference type="AlphaFoldDB" id="I0H5A2"/>
<dbReference type="Pfam" id="PF00903">
    <property type="entry name" value="Glyoxalase"/>
    <property type="match status" value="1"/>
</dbReference>
<evidence type="ECO:0000313" key="3">
    <source>
        <dbReference type="Proteomes" id="UP000007882"/>
    </source>
</evidence>
<dbReference type="STRING" id="512565.AMIS_29690"/>
<reference evidence="2 3" key="1">
    <citation type="submission" date="2012-02" db="EMBL/GenBank/DDBJ databases">
        <title>Complete genome sequence of Actinoplanes missouriensis 431 (= NBRC 102363).</title>
        <authorList>
            <person name="Ohnishi Y."/>
            <person name="Ishikawa J."/>
            <person name="Sekine M."/>
            <person name="Hosoyama A."/>
            <person name="Harada T."/>
            <person name="Narita H."/>
            <person name="Hata T."/>
            <person name="Konno Y."/>
            <person name="Tutikane K."/>
            <person name="Fujita N."/>
            <person name="Horinouchi S."/>
            <person name="Hayakawa M."/>
        </authorList>
    </citation>
    <scope>NUCLEOTIDE SEQUENCE [LARGE SCALE GENOMIC DNA]</scope>
    <source>
        <strain evidence="3">ATCC 14538 / DSM 43046 / CBS 188.64 / JCM 3121 / NBRC 102363 / NCIMB 12654 / NRRL B-3342 / UNCC 431</strain>
    </source>
</reference>
<organism evidence="2 3">
    <name type="scientific">Actinoplanes missouriensis (strain ATCC 14538 / DSM 43046 / CBS 188.64 / JCM 3121 / NBRC 102363 / NCIMB 12654 / NRRL B-3342 / UNCC 431)</name>
    <dbReference type="NCBI Taxonomy" id="512565"/>
    <lineage>
        <taxon>Bacteria</taxon>
        <taxon>Bacillati</taxon>
        <taxon>Actinomycetota</taxon>
        <taxon>Actinomycetes</taxon>
        <taxon>Micromonosporales</taxon>
        <taxon>Micromonosporaceae</taxon>
        <taxon>Actinoplanes</taxon>
    </lineage>
</organism>
<sequence length="111" mass="12153">MAATRLLAQMTVADLEAAIRWYTRLFGRELDARPMEGLVEWHLAPTFGVQVWADAERAGRSTMVITESDLDALADRLRRAGVDHGGIQKATSSRVLPVTDPDGNSIVFTGN</sequence>
<dbReference type="EMBL" id="AP012319">
    <property type="protein sequence ID" value="BAL88189.1"/>
    <property type="molecule type" value="Genomic_DNA"/>
</dbReference>
<dbReference type="KEGG" id="ams:AMIS_29690"/>
<dbReference type="InterPro" id="IPR029068">
    <property type="entry name" value="Glyas_Bleomycin-R_OHBP_Dase"/>
</dbReference>
<evidence type="ECO:0000259" key="1">
    <source>
        <dbReference type="PROSITE" id="PS51819"/>
    </source>
</evidence>
<dbReference type="InterPro" id="IPR037523">
    <property type="entry name" value="VOC_core"/>
</dbReference>
<protein>
    <recommendedName>
        <fullName evidence="1">VOC domain-containing protein</fullName>
    </recommendedName>
</protein>
<evidence type="ECO:0000313" key="2">
    <source>
        <dbReference type="EMBL" id="BAL88189.1"/>
    </source>
</evidence>
<dbReference type="Gene3D" id="3.10.180.10">
    <property type="entry name" value="2,3-Dihydroxybiphenyl 1,2-Dioxygenase, domain 1"/>
    <property type="match status" value="1"/>
</dbReference>
<name>I0H5A2_ACTM4</name>
<dbReference type="OrthoDB" id="2453533at2"/>
<keyword evidence="3" id="KW-1185">Reference proteome</keyword>
<feature type="domain" description="VOC" evidence="1">
    <location>
        <begin position="4"/>
        <end position="111"/>
    </location>
</feature>
<gene>
    <name evidence="2" type="ordered locus">AMIS_29690</name>
</gene>
<dbReference type="Proteomes" id="UP000007882">
    <property type="component" value="Chromosome"/>
</dbReference>
<dbReference type="eggNOG" id="COG0346">
    <property type="taxonomic scope" value="Bacteria"/>
</dbReference>
<accession>I0H5A2</accession>
<dbReference type="SUPFAM" id="SSF54593">
    <property type="entry name" value="Glyoxalase/Bleomycin resistance protein/Dihydroxybiphenyl dioxygenase"/>
    <property type="match status" value="1"/>
</dbReference>
<dbReference type="PATRIC" id="fig|512565.3.peg.2970"/>
<dbReference type="RefSeq" id="WP_014443084.1">
    <property type="nucleotide sequence ID" value="NC_017093.1"/>
</dbReference>
<dbReference type="CDD" id="cd06587">
    <property type="entry name" value="VOC"/>
    <property type="match status" value="1"/>
</dbReference>